<evidence type="ECO:0000313" key="8">
    <source>
        <dbReference type="EMBL" id="HGW60157.1"/>
    </source>
</evidence>
<reference evidence="8" key="1">
    <citation type="journal article" date="2020" name="mSystems">
        <title>Genome- and Community-Level Interaction Insights into Carbon Utilization and Element Cycling Functions of Hydrothermarchaeota in Hydrothermal Sediment.</title>
        <authorList>
            <person name="Zhou Z."/>
            <person name="Liu Y."/>
            <person name="Xu W."/>
            <person name="Pan J."/>
            <person name="Luo Z.H."/>
            <person name="Li M."/>
        </authorList>
    </citation>
    <scope>NUCLEOTIDE SEQUENCE [LARGE SCALE GENOMIC DNA]</scope>
    <source>
        <strain evidence="8">SpSt-794</strain>
    </source>
</reference>
<organism evidence="8">
    <name type="scientific">Caldisericum exile</name>
    <dbReference type="NCBI Taxonomy" id="693075"/>
    <lineage>
        <taxon>Bacteria</taxon>
        <taxon>Pseudomonadati</taxon>
        <taxon>Caldisericota/Cryosericota group</taxon>
        <taxon>Caldisericota</taxon>
        <taxon>Caldisericia</taxon>
        <taxon>Caldisericales</taxon>
        <taxon>Caldisericaceae</taxon>
        <taxon>Caldisericum</taxon>
    </lineage>
</organism>
<comment type="function">
    <text evidence="1 7">Binds directly to 16S ribosomal RNA.</text>
</comment>
<dbReference type="GO" id="GO:0005840">
    <property type="term" value="C:ribosome"/>
    <property type="evidence" value="ECO:0007669"/>
    <property type="project" value="UniProtKB-KW"/>
</dbReference>
<evidence type="ECO:0000256" key="2">
    <source>
        <dbReference type="ARBA" id="ARBA00022730"/>
    </source>
</evidence>
<evidence type="ECO:0000256" key="1">
    <source>
        <dbReference type="ARBA" id="ARBA00003134"/>
    </source>
</evidence>
<evidence type="ECO:0000256" key="6">
    <source>
        <dbReference type="ARBA" id="ARBA00035136"/>
    </source>
</evidence>
<comment type="caution">
    <text evidence="8">The sequence shown here is derived from an EMBL/GenBank/DDBJ whole genome shotgun (WGS) entry which is preliminary data.</text>
</comment>
<dbReference type="HAMAP" id="MF_00500">
    <property type="entry name" value="Ribosomal_bS20"/>
    <property type="match status" value="1"/>
</dbReference>
<dbReference type="EMBL" id="DTHV01000055">
    <property type="protein sequence ID" value="HGW60157.1"/>
    <property type="molecule type" value="Genomic_DNA"/>
</dbReference>
<dbReference type="GO" id="GO:0019843">
    <property type="term" value="F:rRNA binding"/>
    <property type="evidence" value="ECO:0007669"/>
    <property type="project" value="UniProtKB-UniRule"/>
</dbReference>
<dbReference type="GO" id="GO:0006412">
    <property type="term" value="P:translation"/>
    <property type="evidence" value="ECO:0007669"/>
    <property type="project" value="UniProtKB-UniRule"/>
</dbReference>
<dbReference type="GO" id="GO:1990904">
    <property type="term" value="C:ribonucleoprotein complex"/>
    <property type="evidence" value="ECO:0007669"/>
    <property type="project" value="UniProtKB-KW"/>
</dbReference>
<name>A0A7C4XTF4_9BACT</name>
<accession>A0A7C4XTF4</accession>
<evidence type="ECO:0000256" key="5">
    <source>
        <dbReference type="ARBA" id="ARBA00023274"/>
    </source>
</evidence>
<protein>
    <recommendedName>
        <fullName evidence="6 7">Small ribosomal subunit protein bS20</fullName>
    </recommendedName>
</protein>
<proteinExistence type="inferred from homology"/>
<dbReference type="Pfam" id="PF01649">
    <property type="entry name" value="Ribosomal_S20p"/>
    <property type="match status" value="1"/>
</dbReference>
<sequence length="93" mass="10873">MPILKASKKSARKDEKRRERNEYYRVALKKALDFAKKSGYEESKVREAIKIIDKLGAKGILHPNAVARKKSRLMEKFNQVKREAQTDKLTELR</sequence>
<dbReference type="InterPro" id="IPR002583">
    <property type="entry name" value="Ribosomal_bS20"/>
</dbReference>
<dbReference type="AlphaFoldDB" id="A0A7C4XTF4"/>
<dbReference type="SUPFAM" id="SSF46992">
    <property type="entry name" value="Ribosomal protein S20"/>
    <property type="match status" value="1"/>
</dbReference>
<evidence type="ECO:0000256" key="4">
    <source>
        <dbReference type="ARBA" id="ARBA00022980"/>
    </source>
</evidence>
<keyword evidence="3 7" id="KW-0694">RNA-binding</keyword>
<evidence type="ECO:0000256" key="7">
    <source>
        <dbReference type="HAMAP-Rule" id="MF_00500"/>
    </source>
</evidence>
<keyword evidence="5 7" id="KW-0687">Ribonucleoprotein</keyword>
<gene>
    <name evidence="7" type="primary">rpsT</name>
    <name evidence="8" type="ORF">ENV82_01775</name>
</gene>
<keyword evidence="2 7" id="KW-0699">rRNA-binding</keyword>
<evidence type="ECO:0000256" key="3">
    <source>
        <dbReference type="ARBA" id="ARBA00022884"/>
    </source>
</evidence>
<dbReference type="InterPro" id="IPR036510">
    <property type="entry name" value="Ribosomal_bS20_sf"/>
</dbReference>
<comment type="similarity">
    <text evidence="7">Belongs to the bacterial ribosomal protein bS20 family.</text>
</comment>
<dbReference type="Gene3D" id="1.20.58.110">
    <property type="entry name" value="Ribosomal protein S20"/>
    <property type="match status" value="1"/>
</dbReference>
<keyword evidence="4 7" id="KW-0689">Ribosomal protein</keyword>
<dbReference type="NCBIfam" id="TIGR00029">
    <property type="entry name" value="S20"/>
    <property type="match status" value="1"/>
</dbReference>
<dbReference type="GO" id="GO:0003735">
    <property type="term" value="F:structural constituent of ribosome"/>
    <property type="evidence" value="ECO:0007669"/>
    <property type="project" value="InterPro"/>
</dbReference>